<gene>
    <name evidence="2" type="ORF">NBR_LOCUS21640</name>
</gene>
<name>A0A0N4YWL7_NIPBR</name>
<dbReference type="WBParaSite" id="NBR_0002163901-mRNA-1">
    <property type="protein sequence ID" value="NBR_0002163901-mRNA-1"/>
    <property type="gene ID" value="NBR_0002163901"/>
</dbReference>
<dbReference type="SUPFAM" id="SSF55797">
    <property type="entry name" value="PR-1-like"/>
    <property type="match status" value="1"/>
</dbReference>
<evidence type="ECO:0000313" key="2">
    <source>
        <dbReference type="EMBL" id="VDL85772.1"/>
    </source>
</evidence>
<proteinExistence type="predicted"/>
<dbReference type="EMBL" id="UYSL01026638">
    <property type="protein sequence ID" value="VDL85772.1"/>
    <property type="molecule type" value="Genomic_DNA"/>
</dbReference>
<sequence length="86" mass="9652">MWNVFVQLCFAALSVLPTYNSAQNRGAFDCTGTLSNPATRKDMQDYHNQMKKSVAGGDMHNNDGYIPQAGNMQKMVRKHQNKQPFG</sequence>
<dbReference type="InterPro" id="IPR035940">
    <property type="entry name" value="CAP_sf"/>
</dbReference>
<protein>
    <submittedName>
        <fullName evidence="4">SCP domain-containing protein</fullName>
    </submittedName>
</protein>
<dbReference type="AlphaFoldDB" id="A0A0N4YWL7"/>
<dbReference type="Proteomes" id="UP000271162">
    <property type="component" value="Unassembled WGS sequence"/>
</dbReference>
<keyword evidence="3" id="KW-1185">Reference proteome</keyword>
<evidence type="ECO:0000313" key="3">
    <source>
        <dbReference type="Proteomes" id="UP000271162"/>
    </source>
</evidence>
<organism evidence="4">
    <name type="scientific">Nippostrongylus brasiliensis</name>
    <name type="common">Rat hookworm</name>
    <dbReference type="NCBI Taxonomy" id="27835"/>
    <lineage>
        <taxon>Eukaryota</taxon>
        <taxon>Metazoa</taxon>
        <taxon>Ecdysozoa</taxon>
        <taxon>Nematoda</taxon>
        <taxon>Chromadorea</taxon>
        <taxon>Rhabditida</taxon>
        <taxon>Rhabditina</taxon>
        <taxon>Rhabditomorpha</taxon>
        <taxon>Strongyloidea</taxon>
        <taxon>Heligmosomidae</taxon>
        <taxon>Nippostrongylus</taxon>
    </lineage>
</organism>
<reference evidence="4" key="1">
    <citation type="submission" date="2017-02" db="UniProtKB">
        <authorList>
            <consortium name="WormBaseParasite"/>
        </authorList>
    </citation>
    <scope>IDENTIFICATION</scope>
</reference>
<feature type="chain" id="PRO_5043126098" evidence="1">
    <location>
        <begin position="23"/>
        <end position="86"/>
    </location>
</feature>
<reference evidence="2 3" key="2">
    <citation type="submission" date="2018-11" db="EMBL/GenBank/DDBJ databases">
        <authorList>
            <consortium name="Pathogen Informatics"/>
        </authorList>
    </citation>
    <scope>NUCLEOTIDE SEQUENCE [LARGE SCALE GENOMIC DNA]</scope>
</reference>
<evidence type="ECO:0000313" key="4">
    <source>
        <dbReference type="WBParaSite" id="NBR_0002163901-mRNA-1"/>
    </source>
</evidence>
<accession>A0A0N4YWL7</accession>
<dbReference type="Gene3D" id="3.40.33.10">
    <property type="entry name" value="CAP"/>
    <property type="match status" value="1"/>
</dbReference>
<keyword evidence="1" id="KW-0732">Signal</keyword>
<evidence type="ECO:0000256" key="1">
    <source>
        <dbReference type="SAM" id="SignalP"/>
    </source>
</evidence>
<feature type="signal peptide" evidence="1">
    <location>
        <begin position="1"/>
        <end position="22"/>
    </location>
</feature>